<protein>
    <submittedName>
        <fullName evidence="2">Uncharacterized protein</fullName>
    </submittedName>
</protein>
<evidence type="ECO:0000313" key="2">
    <source>
        <dbReference type="EMBL" id="RUS26845.1"/>
    </source>
</evidence>
<comment type="caution">
    <text evidence="2">The sequence shown here is derived from an EMBL/GenBank/DDBJ whole genome shotgun (WGS) entry which is preliminary data.</text>
</comment>
<sequence>MVFDHFEPIVNVSFFDAWYSSLPMENEIFDDILPISFTELWIPFELAQRAINLLKKPLRHQERLGIRQQRHGDLAHHMTRQLCASTGSGLTRTPKAPRASTTSSSGTCLRRSITGVIGESTCRAITLGATR</sequence>
<evidence type="ECO:0000256" key="1">
    <source>
        <dbReference type="SAM" id="MobiDB-lite"/>
    </source>
</evidence>
<proteinExistence type="predicted"/>
<dbReference type="AlphaFoldDB" id="A0A433QAP9"/>
<organism evidence="2 3">
    <name type="scientific">Jimgerdemannia flammicorona</name>
    <dbReference type="NCBI Taxonomy" id="994334"/>
    <lineage>
        <taxon>Eukaryota</taxon>
        <taxon>Fungi</taxon>
        <taxon>Fungi incertae sedis</taxon>
        <taxon>Mucoromycota</taxon>
        <taxon>Mucoromycotina</taxon>
        <taxon>Endogonomycetes</taxon>
        <taxon>Endogonales</taxon>
        <taxon>Endogonaceae</taxon>
        <taxon>Jimgerdemannia</taxon>
    </lineage>
</organism>
<reference evidence="2 3" key="1">
    <citation type="journal article" date="2018" name="New Phytol.">
        <title>Phylogenomics of Endogonaceae and evolution of mycorrhizas within Mucoromycota.</title>
        <authorList>
            <person name="Chang Y."/>
            <person name="Desiro A."/>
            <person name="Na H."/>
            <person name="Sandor L."/>
            <person name="Lipzen A."/>
            <person name="Clum A."/>
            <person name="Barry K."/>
            <person name="Grigoriev I.V."/>
            <person name="Martin F.M."/>
            <person name="Stajich J.E."/>
            <person name="Smith M.E."/>
            <person name="Bonito G."/>
            <person name="Spatafora J.W."/>
        </authorList>
    </citation>
    <scope>NUCLEOTIDE SEQUENCE [LARGE SCALE GENOMIC DNA]</scope>
    <source>
        <strain evidence="2 3">AD002</strain>
    </source>
</reference>
<name>A0A433QAP9_9FUNG</name>
<evidence type="ECO:0000313" key="3">
    <source>
        <dbReference type="Proteomes" id="UP000274822"/>
    </source>
</evidence>
<keyword evidence="3" id="KW-1185">Reference proteome</keyword>
<feature type="region of interest" description="Disordered" evidence="1">
    <location>
        <begin position="86"/>
        <end position="107"/>
    </location>
</feature>
<gene>
    <name evidence="2" type="ORF">BC938DRAFT_484048</name>
</gene>
<dbReference type="EMBL" id="RBNJ01009540">
    <property type="protein sequence ID" value="RUS26845.1"/>
    <property type="molecule type" value="Genomic_DNA"/>
</dbReference>
<dbReference type="Proteomes" id="UP000274822">
    <property type="component" value="Unassembled WGS sequence"/>
</dbReference>
<accession>A0A433QAP9</accession>